<dbReference type="EMBL" id="CH479192">
    <property type="protein sequence ID" value="EDW26588.1"/>
    <property type="molecule type" value="Genomic_DNA"/>
</dbReference>
<organism evidence="3">
    <name type="scientific">Drosophila persimilis</name>
    <name type="common">Fruit fly</name>
    <dbReference type="NCBI Taxonomy" id="7234"/>
    <lineage>
        <taxon>Eukaryota</taxon>
        <taxon>Metazoa</taxon>
        <taxon>Ecdysozoa</taxon>
        <taxon>Arthropoda</taxon>
        <taxon>Hexapoda</taxon>
        <taxon>Insecta</taxon>
        <taxon>Pterygota</taxon>
        <taxon>Neoptera</taxon>
        <taxon>Endopterygota</taxon>
        <taxon>Diptera</taxon>
        <taxon>Brachycera</taxon>
        <taxon>Muscomorpha</taxon>
        <taxon>Ephydroidea</taxon>
        <taxon>Drosophilidae</taxon>
        <taxon>Drosophila</taxon>
        <taxon>Sophophora</taxon>
    </lineage>
</organism>
<gene>
    <name evidence="2" type="primary">Dper\GL12904</name>
    <name evidence="2" type="ORF">Dper_GL12904</name>
</gene>
<dbReference type="AlphaFoldDB" id="B4GV51"/>
<protein>
    <submittedName>
        <fullName evidence="2">GL12904</fullName>
    </submittedName>
</protein>
<dbReference type="HOGENOM" id="CLU_2624604_0_0_1"/>
<evidence type="ECO:0000313" key="3">
    <source>
        <dbReference type="Proteomes" id="UP000008744"/>
    </source>
</evidence>
<feature type="compositionally biased region" description="Polar residues" evidence="1">
    <location>
        <begin position="69"/>
        <end position="78"/>
    </location>
</feature>
<keyword evidence="3" id="KW-1185">Reference proteome</keyword>
<evidence type="ECO:0000313" key="2">
    <source>
        <dbReference type="EMBL" id="EDW26588.1"/>
    </source>
</evidence>
<evidence type="ECO:0000256" key="1">
    <source>
        <dbReference type="SAM" id="MobiDB-lite"/>
    </source>
</evidence>
<sequence>MSRRFDLSNKNNAICHLPVARVLSRCYHPLQQQQQQHQHQEQEQEQLFAQQQLQNESVLMKAQPASAPNLAQQSWQTV</sequence>
<proteinExistence type="predicted"/>
<reference evidence="2 3" key="1">
    <citation type="journal article" date="2007" name="Nature">
        <title>Evolution of genes and genomes on the Drosophila phylogeny.</title>
        <authorList>
            <consortium name="Drosophila 12 Genomes Consortium"/>
            <person name="Clark A.G."/>
            <person name="Eisen M.B."/>
            <person name="Smith D.R."/>
            <person name="Bergman C.M."/>
            <person name="Oliver B."/>
            <person name="Markow T.A."/>
            <person name="Kaufman T.C."/>
            <person name="Kellis M."/>
            <person name="Gelbart W."/>
            <person name="Iyer V.N."/>
            <person name="Pollard D.A."/>
            <person name="Sackton T.B."/>
            <person name="Larracuente A.M."/>
            <person name="Singh N.D."/>
            <person name="Abad J.P."/>
            <person name="Abt D.N."/>
            <person name="Adryan B."/>
            <person name="Aguade M."/>
            <person name="Akashi H."/>
            <person name="Anderson W.W."/>
            <person name="Aquadro C.F."/>
            <person name="Ardell D.H."/>
            <person name="Arguello R."/>
            <person name="Artieri C.G."/>
            <person name="Barbash D.A."/>
            <person name="Barker D."/>
            <person name="Barsanti P."/>
            <person name="Batterham P."/>
            <person name="Batzoglou S."/>
            <person name="Begun D."/>
            <person name="Bhutkar A."/>
            <person name="Blanco E."/>
            <person name="Bosak S.A."/>
            <person name="Bradley R.K."/>
            <person name="Brand A.D."/>
            <person name="Brent M.R."/>
            <person name="Brooks A.N."/>
            <person name="Brown R.H."/>
            <person name="Butlin R.K."/>
            <person name="Caggese C."/>
            <person name="Calvi B.R."/>
            <person name="Bernardo de Carvalho A."/>
            <person name="Caspi A."/>
            <person name="Castrezana S."/>
            <person name="Celniker S.E."/>
            <person name="Chang J.L."/>
            <person name="Chapple C."/>
            <person name="Chatterji S."/>
            <person name="Chinwalla A."/>
            <person name="Civetta A."/>
            <person name="Clifton S.W."/>
            <person name="Comeron J.M."/>
            <person name="Costello J.C."/>
            <person name="Coyne J.A."/>
            <person name="Daub J."/>
            <person name="David R.G."/>
            <person name="Delcher A.L."/>
            <person name="Delehaunty K."/>
            <person name="Do C.B."/>
            <person name="Ebling H."/>
            <person name="Edwards K."/>
            <person name="Eickbush T."/>
            <person name="Evans J.D."/>
            <person name="Filipski A."/>
            <person name="Findeiss S."/>
            <person name="Freyhult E."/>
            <person name="Fulton L."/>
            <person name="Fulton R."/>
            <person name="Garcia A.C."/>
            <person name="Gardiner A."/>
            <person name="Garfield D.A."/>
            <person name="Garvin B.E."/>
            <person name="Gibson G."/>
            <person name="Gilbert D."/>
            <person name="Gnerre S."/>
            <person name="Godfrey J."/>
            <person name="Good R."/>
            <person name="Gotea V."/>
            <person name="Gravely B."/>
            <person name="Greenberg A.J."/>
            <person name="Griffiths-Jones S."/>
            <person name="Gross S."/>
            <person name="Guigo R."/>
            <person name="Gustafson E.A."/>
            <person name="Haerty W."/>
            <person name="Hahn M.W."/>
            <person name="Halligan D.L."/>
            <person name="Halpern A.L."/>
            <person name="Halter G.M."/>
            <person name="Han M.V."/>
            <person name="Heger A."/>
            <person name="Hillier L."/>
            <person name="Hinrichs A.S."/>
            <person name="Holmes I."/>
            <person name="Hoskins R.A."/>
            <person name="Hubisz M.J."/>
            <person name="Hultmark D."/>
            <person name="Huntley M.A."/>
            <person name="Jaffe D.B."/>
            <person name="Jagadeeshan S."/>
            <person name="Jeck W.R."/>
            <person name="Johnson J."/>
            <person name="Jones C.D."/>
            <person name="Jordan W.C."/>
            <person name="Karpen G.H."/>
            <person name="Kataoka E."/>
            <person name="Keightley P.D."/>
            <person name="Kheradpour P."/>
            <person name="Kirkness E.F."/>
            <person name="Koerich L.B."/>
            <person name="Kristiansen K."/>
            <person name="Kudrna D."/>
            <person name="Kulathinal R.J."/>
            <person name="Kumar S."/>
            <person name="Kwok R."/>
            <person name="Lander E."/>
            <person name="Langley C.H."/>
            <person name="Lapoint R."/>
            <person name="Lazzaro B.P."/>
            <person name="Lee S.J."/>
            <person name="Levesque L."/>
            <person name="Li R."/>
            <person name="Lin C.F."/>
            <person name="Lin M.F."/>
            <person name="Lindblad-Toh K."/>
            <person name="Llopart A."/>
            <person name="Long M."/>
            <person name="Low L."/>
            <person name="Lozovsky E."/>
            <person name="Lu J."/>
            <person name="Luo M."/>
            <person name="Machado C.A."/>
            <person name="Makalowski W."/>
            <person name="Marzo M."/>
            <person name="Matsuda M."/>
            <person name="Matzkin L."/>
            <person name="McAllister B."/>
            <person name="McBride C.S."/>
            <person name="McKernan B."/>
            <person name="McKernan K."/>
            <person name="Mendez-Lago M."/>
            <person name="Minx P."/>
            <person name="Mollenhauer M.U."/>
            <person name="Montooth K."/>
            <person name="Mount S.M."/>
            <person name="Mu X."/>
            <person name="Myers E."/>
            <person name="Negre B."/>
            <person name="Newfeld S."/>
            <person name="Nielsen R."/>
            <person name="Noor M.A."/>
            <person name="O'Grady P."/>
            <person name="Pachter L."/>
            <person name="Papaceit M."/>
            <person name="Parisi M.J."/>
            <person name="Parisi M."/>
            <person name="Parts L."/>
            <person name="Pedersen J.S."/>
            <person name="Pesole G."/>
            <person name="Phillippy A.M."/>
            <person name="Ponting C.P."/>
            <person name="Pop M."/>
            <person name="Porcelli D."/>
            <person name="Powell J.R."/>
            <person name="Prohaska S."/>
            <person name="Pruitt K."/>
            <person name="Puig M."/>
            <person name="Quesneville H."/>
            <person name="Ram K.R."/>
            <person name="Rand D."/>
            <person name="Rasmussen M.D."/>
            <person name="Reed L.K."/>
            <person name="Reenan R."/>
            <person name="Reily A."/>
            <person name="Remington K.A."/>
            <person name="Rieger T.T."/>
            <person name="Ritchie M.G."/>
            <person name="Robin C."/>
            <person name="Rogers Y.H."/>
            <person name="Rohde C."/>
            <person name="Rozas J."/>
            <person name="Rubenfield M.J."/>
            <person name="Ruiz A."/>
            <person name="Russo S."/>
            <person name="Salzberg S.L."/>
            <person name="Sanchez-Gracia A."/>
            <person name="Saranga D.J."/>
            <person name="Sato H."/>
            <person name="Schaeffer S.W."/>
            <person name="Schatz M.C."/>
            <person name="Schlenke T."/>
            <person name="Schwartz R."/>
            <person name="Segarra C."/>
            <person name="Singh R.S."/>
            <person name="Sirot L."/>
            <person name="Sirota M."/>
            <person name="Sisneros N.B."/>
            <person name="Smith C.D."/>
            <person name="Smith T.F."/>
            <person name="Spieth J."/>
            <person name="Stage D.E."/>
            <person name="Stark A."/>
            <person name="Stephan W."/>
            <person name="Strausberg R.L."/>
            <person name="Strempel S."/>
            <person name="Sturgill D."/>
            <person name="Sutton G."/>
            <person name="Sutton G.G."/>
            <person name="Tao W."/>
            <person name="Teichmann S."/>
            <person name="Tobari Y.N."/>
            <person name="Tomimura Y."/>
            <person name="Tsolas J.M."/>
            <person name="Valente V.L."/>
            <person name="Venter E."/>
            <person name="Venter J.C."/>
            <person name="Vicario S."/>
            <person name="Vieira F.G."/>
            <person name="Vilella A.J."/>
            <person name="Villasante A."/>
            <person name="Walenz B."/>
            <person name="Wang J."/>
            <person name="Wasserman M."/>
            <person name="Watts T."/>
            <person name="Wilson D."/>
            <person name="Wilson R.K."/>
            <person name="Wing R.A."/>
            <person name="Wolfner M.F."/>
            <person name="Wong A."/>
            <person name="Wong G.K."/>
            <person name="Wu C.I."/>
            <person name="Wu G."/>
            <person name="Yamamoto D."/>
            <person name="Yang H.P."/>
            <person name="Yang S.P."/>
            <person name="Yorke J.A."/>
            <person name="Yoshida K."/>
            <person name="Zdobnov E."/>
            <person name="Zhang P."/>
            <person name="Zhang Y."/>
            <person name="Zimin A.V."/>
            <person name="Baldwin J."/>
            <person name="Abdouelleil A."/>
            <person name="Abdulkadir J."/>
            <person name="Abebe A."/>
            <person name="Abera B."/>
            <person name="Abreu J."/>
            <person name="Acer S.C."/>
            <person name="Aftuck L."/>
            <person name="Alexander A."/>
            <person name="An P."/>
            <person name="Anderson E."/>
            <person name="Anderson S."/>
            <person name="Arachi H."/>
            <person name="Azer M."/>
            <person name="Bachantsang P."/>
            <person name="Barry A."/>
            <person name="Bayul T."/>
            <person name="Berlin A."/>
            <person name="Bessette D."/>
            <person name="Bloom T."/>
            <person name="Blye J."/>
            <person name="Boguslavskiy L."/>
            <person name="Bonnet C."/>
            <person name="Boukhgalter B."/>
            <person name="Bourzgui I."/>
            <person name="Brown A."/>
            <person name="Cahill P."/>
            <person name="Channer S."/>
            <person name="Cheshatsang Y."/>
            <person name="Chuda L."/>
            <person name="Citroen M."/>
            <person name="Collymore A."/>
            <person name="Cooke P."/>
            <person name="Costello M."/>
            <person name="D'Aco K."/>
            <person name="Daza R."/>
            <person name="De Haan G."/>
            <person name="DeGray S."/>
            <person name="DeMaso C."/>
            <person name="Dhargay N."/>
            <person name="Dooley K."/>
            <person name="Dooley E."/>
            <person name="Doricent M."/>
            <person name="Dorje P."/>
            <person name="Dorjee K."/>
            <person name="Dupes A."/>
            <person name="Elong R."/>
            <person name="Falk J."/>
            <person name="Farina A."/>
            <person name="Faro S."/>
            <person name="Ferguson D."/>
            <person name="Fisher S."/>
            <person name="Foley C.D."/>
            <person name="Franke A."/>
            <person name="Friedrich D."/>
            <person name="Gadbois L."/>
            <person name="Gearin G."/>
            <person name="Gearin C.R."/>
            <person name="Giannoukos G."/>
            <person name="Goode T."/>
            <person name="Graham J."/>
            <person name="Grandbois E."/>
            <person name="Grewal S."/>
            <person name="Gyaltsen K."/>
            <person name="Hafez N."/>
            <person name="Hagos B."/>
            <person name="Hall J."/>
            <person name="Henson C."/>
            <person name="Hollinger A."/>
            <person name="Honan T."/>
            <person name="Huard M.D."/>
            <person name="Hughes L."/>
            <person name="Hurhula B."/>
            <person name="Husby M.E."/>
            <person name="Kamat A."/>
            <person name="Kanga B."/>
            <person name="Kashin S."/>
            <person name="Khazanovich D."/>
            <person name="Kisner P."/>
            <person name="Lance K."/>
            <person name="Lara M."/>
            <person name="Lee W."/>
            <person name="Lennon N."/>
            <person name="Letendre F."/>
            <person name="LeVine R."/>
            <person name="Lipovsky A."/>
            <person name="Liu X."/>
            <person name="Liu J."/>
            <person name="Liu S."/>
            <person name="Lokyitsang T."/>
            <person name="Lokyitsang Y."/>
            <person name="Lubonja R."/>
            <person name="Lui A."/>
            <person name="MacDonald P."/>
            <person name="Magnisalis V."/>
            <person name="Maru K."/>
            <person name="Matthews C."/>
            <person name="McCusker W."/>
            <person name="McDonough S."/>
            <person name="Mehta T."/>
            <person name="Meldrim J."/>
            <person name="Meneus L."/>
            <person name="Mihai O."/>
            <person name="Mihalev A."/>
            <person name="Mihova T."/>
            <person name="Mittelman R."/>
            <person name="Mlenga V."/>
            <person name="Montmayeur A."/>
            <person name="Mulrain L."/>
            <person name="Navidi A."/>
            <person name="Naylor J."/>
            <person name="Negash T."/>
            <person name="Nguyen T."/>
            <person name="Nguyen N."/>
            <person name="Nicol R."/>
            <person name="Norbu C."/>
            <person name="Norbu N."/>
            <person name="Novod N."/>
            <person name="O'Neill B."/>
            <person name="Osman S."/>
            <person name="Markiewicz E."/>
            <person name="Oyono O.L."/>
            <person name="Patti C."/>
            <person name="Phunkhang P."/>
            <person name="Pierre F."/>
            <person name="Priest M."/>
            <person name="Raghuraman S."/>
            <person name="Rege F."/>
            <person name="Reyes R."/>
            <person name="Rise C."/>
            <person name="Rogov P."/>
            <person name="Ross K."/>
            <person name="Ryan E."/>
            <person name="Settipalli S."/>
            <person name="Shea T."/>
            <person name="Sherpa N."/>
            <person name="Shi L."/>
            <person name="Shih D."/>
            <person name="Sparrow T."/>
            <person name="Spaulding J."/>
            <person name="Stalker J."/>
            <person name="Stange-Thomann N."/>
            <person name="Stavropoulos S."/>
            <person name="Stone C."/>
            <person name="Strader C."/>
            <person name="Tesfaye S."/>
            <person name="Thomson T."/>
            <person name="Thoulutsang Y."/>
            <person name="Thoulutsang D."/>
            <person name="Topham K."/>
            <person name="Topping I."/>
            <person name="Tsamla T."/>
            <person name="Vassiliev H."/>
            <person name="Vo A."/>
            <person name="Wangchuk T."/>
            <person name="Wangdi T."/>
            <person name="Weiand M."/>
            <person name="Wilkinson J."/>
            <person name="Wilson A."/>
            <person name="Yadav S."/>
            <person name="Young G."/>
            <person name="Yu Q."/>
            <person name="Zembek L."/>
            <person name="Zhong D."/>
            <person name="Zimmer A."/>
            <person name="Zwirko Z."/>
            <person name="Jaffe D.B."/>
            <person name="Alvarez P."/>
            <person name="Brockman W."/>
            <person name="Butler J."/>
            <person name="Chin C."/>
            <person name="Gnerre S."/>
            <person name="Grabherr M."/>
            <person name="Kleber M."/>
            <person name="Mauceli E."/>
            <person name="MacCallum I."/>
        </authorList>
    </citation>
    <scope>NUCLEOTIDE SEQUENCE [LARGE SCALE GENOMIC DNA]</scope>
    <source>
        <strain evidence="3">MSH-3 / Tucson 14011-0111.49</strain>
    </source>
</reference>
<name>B4GV51_DROPE</name>
<dbReference type="Proteomes" id="UP000008744">
    <property type="component" value="Unassembled WGS sequence"/>
</dbReference>
<accession>B4GV51</accession>
<feature type="region of interest" description="Disordered" evidence="1">
    <location>
        <begin position="59"/>
        <end position="78"/>
    </location>
</feature>
<dbReference type="OMA" id="CHLPVAR"/>